<gene>
    <name evidence="1" type="ORF">CWE07_03065</name>
</gene>
<evidence type="ECO:0000313" key="1">
    <source>
        <dbReference type="EMBL" id="RUO27619.1"/>
    </source>
</evidence>
<proteinExistence type="predicted"/>
<keyword evidence="2" id="KW-1185">Reference proteome</keyword>
<dbReference type="Proteomes" id="UP000287865">
    <property type="component" value="Unassembled WGS sequence"/>
</dbReference>
<comment type="caution">
    <text evidence="1">The sequence shown here is derived from an EMBL/GenBank/DDBJ whole genome shotgun (WGS) entry which is preliminary data.</text>
</comment>
<organism evidence="1 2">
    <name type="scientific">Aliidiomarina maris</name>
    <dbReference type="NCBI Taxonomy" id="531312"/>
    <lineage>
        <taxon>Bacteria</taxon>
        <taxon>Pseudomonadati</taxon>
        <taxon>Pseudomonadota</taxon>
        <taxon>Gammaproteobacteria</taxon>
        <taxon>Alteromonadales</taxon>
        <taxon>Idiomarinaceae</taxon>
        <taxon>Aliidiomarina</taxon>
    </lineage>
</organism>
<sequence>MNDVVAANEYGVNLANTSAGLQVSTLQPQQTITFGGISVSTPATLRFNPQGCLQSCNLADTELRIQGQNEAFVCINRQGYIFAGRC</sequence>
<accession>A0ABY0BU62</accession>
<evidence type="ECO:0000313" key="2">
    <source>
        <dbReference type="Proteomes" id="UP000287865"/>
    </source>
</evidence>
<name>A0ABY0BU62_9GAMM</name>
<dbReference type="EMBL" id="PIPK01000002">
    <property type="protein sequence ID" value="RUO27619.1"/>
    <property type="molecule type" value="Genomic_DNA"/>
</dbReference>
<evidence type="ECO:0008006" key="3">
    <source>
        <dbReference type="Google" id="ProtNLM"/>
    </source>
</evidence>
<protein>
    <recommendedName>
        <fullName evidence="3">MSHA biogenesis protein MshC</fullName>
    </recommendedName>
</protein>
<reference evidence="1 2" key="1">
    <citation type="journal article" date="2018" name="Front. Microbiol.">
        <title>Genome-Based Analysis Reveals the Taxonomy and Diversity of the Family Idiomarinaceae.</title>
        <authorList>
            <person name="Liu Y."/>
            <person name="Lai Q."/>
            <person name="Shao Z."/>
        </authorList>
    </citation>
    <scope>NUCLEOTIDE SEQUENCE [LARGE SCALE GENOMIC DNA]</scope>
    <source>
        <strain evidence="1 2">CF12-14</strain>
    </source>
</reference>